<name>A0A7J3X530_THEPE</name>
<dbReference type="AlphaFoldDB" id="A0A7J3X530"/>
<protein>
    <submittedName>
        <fullName evidence="2">Uncharacterized protein</fullName>
    </submittedName>
</protein>
<keyword evidence="1" id="KW-0175">Coiled coil</keyword>
<reference evidence="2" key="1">
    <citation type="journal article" date="2020" name="mSystems">
        <title>Genome- and Community-Level Interaction Insights into Carbon Utilization and Element Cycling Functions of Hydrothermarchaeota in Hydrothermal Sediment.</title>
        <authorList>
            <person name="Zhou Z."/>
            <person name="Liu Y."/>
            <person name="Xu W."/>
            <person name="Pan J."/>
            <person name="Luo Z.H."/>
            <person name="Li M."/>
        </authorList>
    </citation>
    <scope>NUCLEOTIDE SEQUENCE [LARGE SCALE GENOMIC DNA]</scope>
    <source>
        <strain evidence="2">SpSt-1125</strain>
    </source>
</reference>
<dbReference type="Gene3D" id="1.20.5.1160">
    <property type="entry name" value="Vasodilator-stimulated phosphoprotein"/>
    <property type="match status" value="1"/>
</dbReference>
<sequence>MASAGVCPGLYRVRNKFYCRYAKDAEVDPAFMPCVAEYWNCEFYKRWKAEERKQQAPEVVPPRVEETSIAKVEVARPQPAVPLPPPQPAPLPTADEIEELIQRAVELGRLWESYEREARAVIDAWEEVRARLRREIQSLEKSIDAYAAELERLELRAKMGMISEEEFEEIKASIDAELSKRVSLRDQLEKRLGDLDRVVLPHFKRIKAAEAKPEIAKLRLALAKLDQKLKSGEVSREVYERLRSELEDKIRRLERIREEVEE</sequence>
<proteinExistence type="predicted"/>
<evidence type="ECO:0000256" key="1">
    <source>
        <dbReference type="SAM" id="Coils"/>
    </source>
</evidence>
<accession>A0A7J3X530</accession>
<comment type="caution">
    <text evidence="2">The sequence shown here is derived from an EMBL/GenBank/DDBJ whole genome shotgun (WGS) entry which is preliminary data.</text>
</comment>
<evidence type="ECO:0000313" key="2">
    <source>
        <dbReference type="EMBL" id="HHP04217.1"/>
    </source>
</evidence>
<feature type="coiled-coil region" evidence="1">
    <location>
        <begin position="115"/>
        <end position="156"/>
    </location>
</feature>
<organism evidence="2">
    <name type="scientific">Thermofilum pendens</name>
    <dbReference type="NCBI Taxonomy" id="2269"/>
    <lineage>
        <taxon>Archaea</taxon>
        <taxon>Thermoproteota</taxon>
        <taxon>Thermoprotei</taxon>
        <taxon>Thermofilales</taxon>
        <taxon>Thermofilaceae</taxon>
        <taxon>Thermofilum</taxon>
    </lineage>
</organism>
<gene>
    <name evidence="2" type="ORF">ENM88_00530</name>
</gene>
<dbReference type="EMBL" id="DRZM01000019">
    <property type="protein sequence ID" value="HHP04217.1"/>
    <property type="molecule type" value="Genomic_DNA"/>
</dbReference>